<comment type="function">
    <text evidence="1 17">Probable transporter of a GTP-driven Fe(2+) uptake system.</text>
</comment>
<evidence type="ECO:0000256" key="15">
    <source>
        <dbReference type="PIRSR" id="PIRSR603373-1"/>
    </source>
</evidence>
<dbReference type="PANTHER" id="PTHR43185:SF1">
    <property type="entry name" value="FE(2+) TRANSPORTER FEOB"/>
    <property type="match status" value="1"/>
</dbReference>
<dbReference type="SUPFAM" id="SSF52540">
    <property type="entry name" value="P-loop containing nucleoside triphosphate hydrolases"/>
    <property type="match status" value="1"/>
</dbReference>
<feature type="binding site" evidence="15">
    <location>
        <begin position="226"/>
        <end position="229"/>
    </location>
    <ligand>
        <name>GTP</name>
        <dbReference type="ChEBI" id="CHEBI:37565"/>
        <label>1</label>
    </ligand>
</feature>
<dbReference type="SMART" id="SM00899">
    <property type="entry name" value="FeoA"/>
    <property type="match status" value="1"/>
</dbReference>
<dbReference type="InterPro" id="IPR030389">
    <property type="entry name" value="G_FEOB_dom"/>
</dbReference>
<dbReference type="SUPFAM" id="SSF50037">
    <property type="entry name" value="C-terminal domain of transcriptional repressors"/>
    <property type="match status" value="1"/>
</dbReference>
<dbReference type="PANTHER" id="PTHR43185">
    <property type="entry name" value="FERROUS IRON TRANSPORT PROTEIN B"/>
    <property type="match status" value="1"/>
</dbReference>
<feature type="transmembrane region" description="Helical" evidence="17">
    <location>
        <begin position="570"/>
        <end position="590"/>
    </location>
</feature>
<dbReference type="InterPro" id="IPR050860">
    <property type="entry name" value="FeoB_GTPase"/>
</dbReference>
<evidence type="ECO:0000259" key="19">
    <source>
        <dbReference type="PROSITE" id="PS51711"/>
    </source>
</evidence>
<proteinExistence type="inferred from homology"/>
<evidence type="ECO:0000256" key="13">
    <source>
        <dbReference type="ARBA" id="ARBA00023136"/>
    </source>
</evidence>
<dbReference type="GO" id="GO:0005525">
    <property type="term" value="F:GTP binding"/>
    <property type="evidence" value="ECO:0007669"/>
    <property type="project" value="UniProtKB-KW"/>
</dbReference>
<keyword evidence="16" id="KW-0479">Metal-binding</keyword>
<keyword evidence="10 17" id="KW-0408">Iron</keyword>
<dbReference type="Pfam" id="PF07664">
    <property type="entry name" value="FeoB_C"/>
    <property type="match status" value="1"/>
</dbReference>
<evidence type="ECO:0000256" key="10">
    <source>
        <dbReference type="ARBA" id="ARBA00023004"/>
    </source>
</evidence>
<keyword evidence="11" id="KW-0406">Ion transport</keyword>
<dbReference type="InterPro" id="IPR027417">
    <property type="entry name" value="P-loop_NTPase"/>
</dbReference>
<comment type="similarity">
    <text evidence="17">Belongs to the TRAFAC class TrmE-Era-EngA-EngB-Septin-like GTPase superfamily. FeoB GTPase (TC 9.A.8) family.</text>
</comment>
<evidence type="ECO:0000256" key="12">
    <source>
        <dbReference type="ARBA" id="ARBA00023134"/>
    </source>
</evidence>
<keyword evidence="5 17" id="KW-0410">Iron transport</keyword>
<keyword evidence="8 15" id="KW-0547">Nucleotide-binding</keyword>
<keyword evidence="12 15" id="KW-0342">GTP-binding</keyword>
<evidence type="ECO:0000256" key="7">
    <source>
        <dbReference type="ARBA" id="ARBA00022692"/>
    </source>
</evidence>
<dbReference type="PROSITE" id="PS51711">
    <property type="entry name" value="G_FEOB"/>
    <property type="match status" value="1"/>
</dbReference>
<evidence type="ECO:0000256" key="2">
    <source>
        <dbReference type="ARBA" id="ARBA00004429"/>
    </source>
</evidence>
<keyword evidence="9 17" id="KW-1133">Transmembrane helix</keyword>
<sequence>MKLSELQIGSTATILSVGGSGALRQHFLDMGLIQGTEVTVVKYAPMGDPIELRIHGYELTIRLEDAKNIEISKEHKPKDREKKKSRQEKLHPGYGEGGKFHDRKSENPLPDSETLTFALVGNQNCGKTTLFNQLTGSKQHVGNFPGVTVDRKDGVIKGHSNTLITDLPGIYSMSPYSSEEIVTREFVIRERPKGIINIVDATNIERNMYLTMQLLELGFPMVVALNMMDELWENGGSVLVNEMEGALGVPVVPISAAKGEGIEELIQHAIHVAKYQETPLETDFCRKEEGIHRGIHAIMHLIEDHAQKTGIPVRFAASKVMEGDRKLLEQLELTENEQNIVEQIAKQTEEETGLDRAAGIAQMRFQYIEDVCGEAVVKPKESKEHIRSRSLDRFLTGKYTGIPAFIGIMGIVFWLTFSVIGAFLQGLLESGITYLTELADMAMQEAHVAGVLHSLIIDGIFNGVGGVLSFLPIIVTLFFFLSLLEDSGYMARVAFIMDKLLRKLGLSGRSIVPMLIGFGCTVPGVMASRTLPSERDRKMTILLTPFMSCTAKLPIYAFFTAAFFPKHGALVMISLYVFGIVMGIIMALIFKKTAFKGEAVPFVMELPNYRMPGLKNVGHLLWDKAKDFLQRAFTVIFIATIVIWFLQNFDTSLNMTTNSQNSILALVAGRLAPVFVPVGFGDWRIVTALISGFLAKESVVSSLTVLFGSTAALQSSINIPGAVALLVFCLLYTPCVAAIASVKRELGGKWATAMVVGQCVIAWIAAFAVYHIAILL</sequence>
<evidence type="ECO:0000256" key="8">
    <source>
        <dbReference type="ARBA" id="ARBA00022741"/>
    </source>
</evidence>
<dbReference type="InterPro" id="IPR003373">
    <property type="entry name" value="Fe2_transport_prot-B"/>
</dbReference>
<protein>
    <recommendedName>
        <fullName evidence="14 17">Ferrous iron transport protein B</fullName>
    </recommendedName>
</protein>
<feature type="transmembrane region" description="Helical" evidence="17">
    <location>
        <begin position="460"/>
        <end position="484"/>
    </location>
</feature>
<dbReference type="CDD" id="cd01879">
    <property type="entry name" value="FeoB"/>
    <property type="match status" value="1"/>
</dbReference>
<keyword evidence="4" id="KW-1003">Cell membrane</keyword>
<dbReference type="Gene3D" id="1.10.287.1770">
    <property type="match status" value="1"/>
</dbReference>
<evidence type="ECO:0000256" key="3">
    <source>
        <dbReference type="ARBA" id="ARBA00022448"/>
    </source>
</evidence>
<dbReference type="InterPro" id="IPR041069">
    <property type="entry name" value="FeoB_Cyto"/>
</dbReference>
<dbReference type="PRINTS" id="PR00326">
    <property type="entry name" value="GTP1OBG"/>
</dbReference>
<dbReference type="InterPro" id="IPR038157">
    <property type="entry name" value="FeoA_core_dom"/>
</dbReference>
<dbReference type="Gene3D" id="2.30.30.90">
    <property type="match status" value="1"/>
</dbReference>
<keyword evidence="6" id="KW-0997">Cell inner membrane</keyword>
<feature type="region of interest" description="Disordered" evidence="18">
    <location>
        <begin position="71"/>
        <end position="111"/>
    </location>
</feature>
<dbReference type="InterPro" id="IPR007167">
    <property type="entry name" value="Fe-transptr_FeoA-like"/>
</dbReference>
<keyword evidence="13 17" id="KW-0472">Membrane</keyword>
<evidence type="ECO:0000256" key="11">
    <source>
        <dbReference type="ARBA" id="ARBA00023065"/>
    </source>
</evidence>
<feature type="binding site" evidence="15">
    <location>
        <begin position="121"/>
        <end position="128"/>
    </location>
    <ligand>
        <name>GTP</name>
        <dbReference type="ChEBI" id="CHEBI:37565"/>
        <label>1</label>
    </ligand>
</feature>
<feature type="transmembrane region" description="Helical" evidence="17">
    <location>
        <begin position="402"/>
        <end position="424"/>
    </location>
</feature>
<feature type="transmembrane region" description="Helical" evidence="17">
    <location>
        <begin position="504"/>
        <end position="527"/>
    </location>
</feature>
<dbReference type="NCBIfam" id="TIGR00437">
    <property type="entry name" value="feoB"/>
    <property type="match status" value="1"/>
</dbReference>
<dbReference type="FunFam" id="3.40.50.300:FF:000426">
    <property type="entry name" value="Ferrous iron transport protein B"/>
    <property type="match status" value="1"/>
</dbReference>
<evidence type="ECO:0000256" key="14">
    <source>
        <dbReference type="NCBIfam" id="TIGR00437"/>
    </source>
</evidence>
<dbReference type="Pfam" id="PF17910">
    <property type="entry name" value="FeoB_Cyto"/>
    <property type="match status" value="1"/>
</dbReference>
<evidence type="ECO:0000256" key="18">
    <source>
        <dbReference type="SAM" id="MobiDB-lite"/>
    </source>
</evidence>
<evidence type="ECO:0000256" key="16">
    <source>
        <dbReference type="PIRSR" id="PIRSR603373-2"/>
    </source>
</evidence>
<keyword evidence="7 17" id="KW-0812">Transmembrane</keyword>
<feature type="binding site" evidence="15">
    <location>
        <begin position="146"/>
        <end position="150"/>
    </location>
    <ligand>
        <name>GTP</name>
        <dbReference type="ChEBI" id="CHEBI:37565"/>
        <label>1</label>
    </ligand>
</feature>
<dbReference type="InterPro" id="IPR011640">
    <property type="entry name" value="Fe2_transport_prot_B_C"/>
</dbReference>
<feature type="binding site" evidence="15">
    <location>
        <begin position="255"/>
        <end position="257"/>
    </location>
    <ligand>
        <name>GTP</name>
        <dbReference type="ChEBI" id="CHEBI:37565"/>
        <label>1</label>
    </ligand>
</feature>
<evidence type="ECO:0000256" key="17">
    <source>
        <dbReference type="RuleBase" id="RU362098"/>
    </source>
</evidence>
<feature type="binding site" evidence="16">
    <location>
        <position position="132"/>
    </location>
    <ligand>
        <name>Mg(2+)</name>
        <dbReference type="ChEBI" id="CHEBI:18420"/>
        <label>2</label>
    </ligand>
</feature>
<dbReference type="Pfam" id="PF02421">
    <property type="entry name" value="FeoB_N"/>
    <property type="match status" value="1"/>
</dbReference>
<dbReference type="EMBL" id="CACRSY010000004">
    <property type="protein sequence ID" value="VYS74206.1"/>
    <property type="molecule type" value="Genomic_DNA"/>
</dbReference>
<dbReference type="InterPro" id="IPR011642">
    <property type="entry name" value="Gate_dom"/>
</dbReference>
<feature type="binding site" evidence="16">
    <location>
        <position position="135"/>
    </location>
    <ligand>
        <name>Mg(2+)</name>
        <dbReference type="ChEBI" id="CHEBI:18420"/>
        <label>2</label>
    </ligand>
</feature>
<dbReference type="GO" id="GO:0015093">
    <property type="term" value="F:ferrous iron transmembrane transporter activity"/>
    <property type="evidence" value="ECO:0007669"/>
    <property type="project" value="UniProtKB-UniRule"/>
</dbReference>
<feature type="transmembrane region" description="Helical" evidence="17">
    <location>
        <begin position="752"/>
        <end position="773"/>
    </location>
</feature>
<feature type="transmembrane region" description="Helical" evidence="17">
    <location>
        <begin position="628"/>
        <end position="647"/>
    </location>
</feature>
<feature type="transmembrane region" description="Helical" evidence="17">
    <location>
        <begin position="539"/>
        <end position="564"/>
    </location>
</feature>
<feature type="transmembrane region" description="Helical" evidence="17">
    <location>
        <begin position="719"/>
        <end position="740"/>
    </location>
</feature>
<dbReference type="InterPro" id="IPR006073">
    <property type="entry name" value="GTP-bd"/>
</dbReference>
<reference evidence="20" key="1">
    <citation type="submission" date="2019-11" db="EMBL/GenBank/DDBJ databases">
        <authorList>
            <person name="Feng L."/>
        </authorList>
    </citation>
    <scope>NUCLEOTIDE SEQUENCE</scope>
    <source>
        <strain evidence="20">BhanseniiLFYP23</strain>
    </source>
</reference>
<dbReference type="GO" id="GO:0046914">
    <property type="term" value="F:transition metal ion binding"/>
    <property type="evidence" value="ECO:0007669"/>
    <property type="project" value="InterPro"/>
</dbReference>
<comment type="subcellular location">
    <subcellularLocation>
        <location evidence="2">Cell inner membrane</location>
        <topology evidence="2">Multi-pass membrane protein</topology>
    </subcellularLocation>
    <subcellularLocation>
        <location evidence="17">Cell membrane</location>
        <topology evidence="17">Multi-pass membrane protein</topology>
    </subcellularLocation>
</comment>
<dbReference type="RefSeq" id="WP_003022140.1">
    <property type="nucleotide sequence ID" value="NZ_CACRSY010000004.1"/>
</dbReference>
<organism evidence="20">
    <name type="scientific">Blautia hansenii</name>
    <name type="common">Ruminococcus hansenii</name>
    <dbReference type="NCBI Taxonomy" id="1322"/>
    <lineage>
        <taxon>Bacteria</taxon>
        <taxon>Bacillati</taxon>
        <taxon>Bacillota</taxon>
        <taxon>Clostridia</taxon>
        <taxon>Lachnospirales</taxon>
        <taxon>Lachnospiraceae</taxon>
        <taxon>Blautia</taxon>
    </lineage>
</organism>
<dbReference type="Pfam" id="PF07670">
    <property type="entry name" value="Gate"/>
    <property type="match status" value="2"/>
</dbReference>
<feature type="compositionally biased region" description="Basic and acidic residues" evidence="18">
    <location>
        <begin position="71"/>
        <end position="91"/>
    </location>
</feature>
<evidence type="ECO:0000256" key="6">
    <source>
        <dbReference type="ARBA" id="ARBA00022519"/>
    </source>
</evidence>
<evidence type="ECO:0000256" key="9">
    <source>
        <dbReference type="ARBA" id="ARBA00022989"/>
    </source>
</evidence>
<keyword evidence="3 17" id="KW-0813">Transport</keyword>
<dbReference type="Gene3D" id="3.40.50.300">
    <property type="entry name" value="P-loop containing nucleotide triphosphate hydrolases"/>
    <property type="match status" value="1"/>
</dbReference>
<gene>
    <name evidence="20" type="primary">feoB_2</name>
    <name evidence="20" type="ORF">BHLFYP23_01361</name>
</gene>
<evidence type="ECO:0000256" key="1">
    <source>
        <dbReference type="ARBA" id="ARBA00003926"/>
    </source>
</evidence>
<feature type="binding site" evidence="15">
    <location>
        <begin position="166"/>
        <end position="169"/>
    </location>
    <ligand>
        <name>GTP</name>
        <dbReference type="ChEBI" id="CHEBI:37565"/>
        <label>1</label>
    </ligand>
</feature>
<feature type="transmembrane region" description="Helical" evidence="17">
    <location>
        <begin position="693"/>
        <end position="713"/>
    </location>
</feature>
<feature type="binding site" evidence="16">
    <location>
        <position position="136"/>
    </location>
    <ligand>
        <name>Mg(2+)</name>
        <dbReference type="ChEBI" id="CHEBI:18420"/>
        <label>2</label>
    </ligand>
</feature>
<evidence type="ECO:0000256" key="5">
    <source>
        <dbReference type="ARBA" id="ARBA00022496"/>
    </source>
</evidence>
<dbReference type="GO" id="GO:0005886">
    <property type="term" value="C:plasma membrane"/>
    <property type="evidence" value="ECO:0007669"/>
    <property type="project" value="UniProtKB-SubCell"/>
</dbReference>
<dbReference type="Pfam" id="PF04023">
    <property type="entry name" value="FeoA"/>
    <property type="match status" value="1"/>
</dbReference>
<accession>A0A6N2R0E6</accession>
<dbReference type="InterPro" id="IPR008988">
    <property type="entry name" value="Transcriptional_repressor_C"/>
</dbReference>
<name>A0A6N2R0E6_BLAHA</name>
<feature type="transmembrane region" description="Helical" evidence="17">
    <location>
        <begin position="662"/>
        <end position="681"/>
    </location>
</feature>
<keyword evidence="16" id="KW-0460">Magnesium</keyword>
<evidence type="ECO:0000256" key="4">
    <source>
        <dbReference type="ARBA" id="ARBA00022475"/>
    </source>
</evidence>
<evidence type="ECO:0000313" key="20">
    <source>
        <dbReference type="EMBL" id="VYS74206.1"/>
    </source>
</evidence>
<dbReference type="AlphaFoldDB" id="A0A6N2R0E6"/>
<feature type="domain" description="FeoB-type G" evidence="19">
    <location>
        <begin position="114"/>
        <end position="275"/>
    </location>
</feature>